<feature type="signal peptide" evidence="1">
    <location>
        <begin position="1"/>
        <end position="19"/>
    </location>
</feature>
<sequence length="67" mass="7448">MRFYAVSVGLTVGLVTVTAGTERYKQMADGTRRGYRSCCCCCCRWVAQRGHNVTSSSCCWWPLTTTA</sequence>
<keyword evidence="1" id="KW-0732">Signal</keyword>
<feature type="chain" id="PRO_5014733940" evidence="1">
    <location>
        <begin position="20"/>
        <end position="67"/>
    </location>
</feature>
<protein>
    <submittedName>
        <fullName evidence="2">Putative secreted protein</fullName>
    </submittedName>
</protein>
<proteinExistence type="predicted"/>
<reference evidence="2" key="1">
    <citation type="submission" date="2018-01" db="EMBL/GenBank/DDBJ databases">
        <title>An insight into the sialome of Amazonian anophelines.</title>
        <authorList>
            <person name="Ribeiro J.M."/>
            <person name="Scarpassa V."/>
            <person name="Calvo E."/>
        </authorList>
    </citation>
    <scope>NUCLEOTIDE SEQUENCE</scope>
</reference>
<name>A0A2M4D5L2_ANODA</name>
<organism evidence="2">
    <name type="scientific">Anopheles darlingi</name>
    <name type="common">Mosquito</name>
    <dbReference type="NCBI Taxonomy" id="43151"/>
    <lineage>
        <taxon>Eukaryota</taxon>
        <taxon>Metazoa</taxon>
        <taxon>Ecdysozoa</taxon>
        <taxon>Arthropoda</taxon>
        <taxon>Hexapoda</taxon>
        <taxon>Insecta</taxon>
        <taxon>Pterygota</taxon>
        <taxon>Neoptera</taxon>
        <taxon>Endopterygota</taxon>
        <taxon>Diptera</taxon>
        <taxon>Nematocera</taxon>
        <taxon>Culicoidea</taxon>
        <taxon>Culicidae</taxon>
        <taxon>Anophelinae</taxon>
        <taxon>Anopheles</taxon>
    </lineage>
</organism>
<evidence type="ECO:0000256" key="1">
    <source>
        <dbReference type="SAM" id="SignalP"/>
    </source>
</evidence>
<dbReference type="EMBL" id="GGFL01008669">
    <property type="protein sequence ID" value="MBW72847.1"/>
    <property type="molecule type" value="Transcribed_RNA"/>
</dbReference>
<dbReference type="AlphaFoldDB" id="A0A2M4D5L2"/>
<accession>A0A2M4D5L2</accession>
<evidence type="ECO:0000313" key="2">
    <source>
        <dbReference type="EMBL" id="MBW72847.1"/>
    </source>
</evidence>